<evidence type="ECO:0000256" key="3">
    <source>
        <dbReference type="ARBA" id="ARBA00004887"/>
    </source>
</evidence>
<dbReference type="Proteomes" id="UP000502377">
    <property type="component" value="Chromosome"/>
</dbReference>
<dbReference type="PANTHER" id="PTHR21098:SF12">
    <property type="entry name" value="RIBOFLAVIN SYNTHASE"/>
    <property type="match status" value="1"/>
</dbReference>
<evidence type="ECO:0000313" key="11">
    <source>
        <dbReference type="Proteomes" id="UP000502377"/>
    </source>
</evidence>
<dbReference type="NCBIfam" id="TIGR00187">
    <property type="entry name" value="ribE"/>
    <property type="match status" value="1"/>
</dbReference>
<dbReference type="CDD" id="cd00402">
    <property type="entry name" value="Riboflavin_synthase_like"/>
    <property type="match status" value="1"/>
</dbReference>
<dbReference type="EC" id="2.5.1.9" evidence="4 9"/>
<accession>A0A6G5QNW3</accession>
<sequence length="210" mass="23083">MFNGLIREIAQVASYSQNTLRLKAAYRPNLGDSVAVNGACLSVTQLHSDGFSVELSAETRAHIATENLRGRVHIEPAMRLGERIDGHLLQGHVDAIGEVARIERHENGVDFYINLPFSVMPLMANKGSIAVEGVSLTINEVLPTGVRLTIIPITFKESLFGEFEPGRRVNVESDLLARYVARQLEFGRSAQNGGKSEIGWDESQHIASLY</sequence>
<evidence type="ECO:0000256" key="6">
    <source>
        <dbReference type="ARBA" id="ARBA00022619"/>
    </source>
</evidence>
<name>A0A6G5QNW3_CAMRE</name>
<dbReference type="PIRSF" id="PIRSF000498">
    <property type="entry name" value="Riboflavin_syn_A"/>
    <property type="match status" value="1"/>
</dbReference>
<dbReference type="InterPro" id="IPR001783">
    <property type="entry name" value="Lumazine-bd"/>
</dbReference>
<dbReference type="InterPro" id="IPR023366">
    <property type="entry name" value="ATP_synth_asu-like_sf"/>
</dbReference>
<evidence type="ECO:0000256" key="7">
    <source>
        <dbReference type="ARBA" id="ARBA00022679"/>
    </source>
</evidence>
<evidence type="ECO:0000256" key="5">
    <source>
        <dbReference type="ARBA" id="ARBA00013950"/>
    </source>
</evidence>
<comment type="catalytic activity">
    <reaction evidence="1">
        <text>2 6,7-dimethyl-8-(1-D-ribityl)lumazine + H(+) = 5-amino-6-(D-ribitylamino)uracil + riboflavin</text>
        <dbReference type="Rhea" id="RHEA:20772"/>
        <dbReference type="ChEBI" id="CHEBI:15378"/>
        <dbReference type="ChEBI" id="CHEBI:15934"/>
        <dbReference type="ChEBI" id="CHEBI:57986"/>
        <dbReference type="ChEBI" id="CHEBI:58201"/>
        <dbReference type="EC" id="2.5.1.9"/>
    </reaction>
</comment>
<evidence type="ECO:0000256" key="1">
    <source>
        <dbReference type="ARBA" id="ARBA00000968"/>
    </source>
</evidence>
<dbReference type="AlphaFoldDB" id="A0A6G5QNW3"/>
<keyword evidence="6" id="KW-0686">Riboflavin biosynthesis</keyword>
<dbReference type="NCBIfam" id="NF006767">
    <property type="entry name" value="PRK09289.1"/>
    <property type="match status" value="1"/>
</dbReference>
<dbReference type="InterPro" id="IPR017938">
    <property type="entry name" value="Riboflavin_synthase-like_b-brl"/>
</dbReference>
<evidence type="ECO:0000256" key="4">
    <source>
        <dbReference type="ARBA" id="ARBA00012827"/>
    </source>
</evidence>
<dbReference type="Gene3D" id="2.40.30.20">
    <property type="match status" value="2"/>
</dbReference>
<keyword evidence="7 10" id="KW-0808">Transferase</keyword>
<dbReference type="GO" id="GO:0004746">
    <property type="term" value="F:riboflavin synthase activity"/>
    <property type="evidence" value="ECO:0007669"/>
    <property type="project" value="UniProtKB-UniRule"/>
</dbReference>
<dbReference type="InterPro" id="IPR026017">
    <property type="entry name" value="Lumazine-bd_dom"/>
</dbReference>
<dbReference type="GO" id="GO:0009231">
    <property type="term" value="P:riboflavin biosynthetic process"/>
    <property type="evidence" value="ECO:0007669"/>
    <property type="project" value="UniProtKB-KW"/>
</dbReference>
<comment type="function">
    <text evidence="2">Catalyzes the dismutation of two molecules of 6,7-dimethyl-8-ribityllumazine, resulting in the formation of riboflavin and 5-amino-6-(D-ribitylamino)uracil.</text>
</comment>
<dbReference type="EMBL" id="CP012543">
    <property type="protein sequence ID" value="QCD47405.1"/>
    <property type="molecule type" value="Genomic_DNA"/>
</dbReference>
<dbReference type="PANTHER" id="PTHR21098">
    <property type="entry name" value="RIBOFLAVIN SYNTHASE ALPHA CHAIN"/>
    <property type="match status" value="1"/>
</dbReference>
<gene>
    <name evidence="10" type="primary">ribE</name>
    <name evidence="10" type="ORF">CRECT_1779</name>
</gene>
<dbReference type="KEGG" id="crx:CRECT_1779"/>
<evidence type="ECO:0000256" key="2">
    <source>
        <dbReference type="ARBA" id="ARBA00002803"/>
    </source>
</evidence>
<protein>
    <recommendedName>
        <fullName evidence="5 9">Riboflavin synthase</fullName>
        <ecNumber evidence="4 9">2.5.1.9</ecNumber>
    </recommendedName>
</protein>
<dbReference type="SUPFAM" id="SSF63380">
    <property type="entry name" value="Riboflavin synthase domain-like"/>
    <property type="match status" value="2"/>
</dbReference>
<keyword evidence="8" id="KW-0677">Repeat</keyword>
<evidence type="ECO:0000256" key="9">
    <source>
        <dbReference type="NCBIfam" id="TIGR00187"/>
    </source>
</evidence>
<organism evidence="10 11">
    <name type="scientific">Campylobacter rectus</name>
    <name type="common">Wolinella recta</name>
    <dbReference type="NCBI Taxonomy" id="203"/>
    <lineage>
        <taxon>Bacteria</taxon>
        <taxon>Pseudomonadati</taxon>
        <taxon>Campylobacterota</taxon>
        <taxon>Epsilonproteobacteria</taxon>
        <taxon>Campylobacterales</taxon>
        <taxon>Campylobacteraceae</taxon>
        <taxon>Campylobacter</taxon>
    </lineage>
</organism>
<dbReference type="PROSITE" id="PS51177">
    <property type="entry name" value="LUMAZINE_BIND"/>
    <property type="match status" value="2"/>
</dbReference>
<reference evidence="10 11" key="1">
    <citation type="submission" date="2016-07" db="EMBL/GenBank/DDBJ databases">
        <title>Comparative genomics of the Campylobacter concisus group.</title>
        <authorList>
            <person name="Miller W.G."/>
            <person name="Yee E."/>
            <person name="Chapman M.H."/>
            <person name="Huynh S."/>
            <person name="Bono J.L."/>
            <person name="On S.L.W."/>
            <person name="StLeger J."/>
            <person name="Foster G."/>
            <person name="Parker C.T."/>
        </authorList>
    </citation>
    <scope>NUCLEOTIDE SEQUENCE [LARGE SCALE GENOMIC DNA]</scope>
    <source>
        <strain evidence="10 11">ATCC 33238</strain>
    </source>
</reference>
<comment type="pathway">
    <text evidence="3">Cofactor biosynthesis; riboflavin biosynthesis; riboflavin from 2-hydroxy-3-oxobutyl phosphate and 5-amino-6-(D-ribitylamino)uracil: step 2/2.</text>
</comment>
<proteinExistence type="predicted"/>
<evidence type="ECO:0000256" key="8">
    <source>
        <dbReference type="ARBA" id="ARBA00022737"/>
    </source>
</evidence>
<dbReference type="Pfam" id="PF00677">
    <property type="entry name" value="Lum_binding"/>
    <property type="match status" value="2"/>
</dbReference>
<dbReference type="RefSeq" id="WP_004318580.1">
    <property type="nucleotide sequence ID" value="NZ_CP012543.1"/>
</dbReference>
<evidence type="ECO:0000313" key="10">
    <source>
        <dbReference type="EMBL" id="QCD47405.1"/>
    </source>
</evidence>